<dbReference type="RefSeq" id="WP_249478643.1">
    <property type="nucleotide sequence ID" value="NZ_CP097218.1"/>
</dbReference>
<protein>
    <submittedName>
        <fullName evidence="3">Helix-turn-helix transcriptional regulator</fullName>
    </submittedName>
</protein>
<dbReference type="Pfam" id="PF01381">
    <property type="entry name" value="HTH_3"/>
    <property type="match status" value="1"/>
</dbReference>
<feature type="compositionally biased region" description="Acidic residues" evidence="1">
    <location>
        <begin position="114"/>
        <end position="124"/>
    </location>
</feature>
<evidence type="ECO:0000256" key="1">
    <source>
        <dbReference type="SAM" id="MobiDB-lite"/>
    </source>
</evidence>
<dbReference type="Proteomes" id="UP001055868">
    <property type="component" value="Chromosome"/>
</dbReference>
<evidence type="ECO:0000259" key="2">
    <source>
        <dbReference type="PROSITE" id="PS50943"/>
    </source>
</evidence>
<evidence type="ECO:0000313" key="4">
    <source>
        <dbReference type="Proteomes" id="UP001055868"/>
    </source>
</evidence>
<reference evidence="3" key="1">
    <citation type="submission" date="2022-05" db="EMBL/GenBank/DDBJ databases">
        <title>Genomic analysis of Brachybacterium sp. CBA3104.</title>
        <authorList>
            <person name="Roh S.W."/>
            <person name="Kim Y.B."/>
            <person name="Kim Y."/>
        </authorList>
    </citation>
    <scope>NUCLEOTIDE SEQUENCE</scope>
    <source>
        <strain evidence="3">CBA3104</strain>
    </source>
</reference>
<proteinExistence type="predicted"/>
<keyword evidence="4" id="KW-1185">Reference proteome</keyword>
<gene>
    <name evidence="3" type="ORF">M4486_17705</name>
</gene>
<dbReference type="InterPro" id="IPR001387">
    <property type="entry name" value="Cro/C1-type_HTH"/>
</dbReference>
<name>A0ABY4N5R3_9MICO</name>
<organism evidence="3 4">
    <name type="scientific">Brachybacterium kimchii</name>
    <dbReference type="NCBI Taxonomy" id="2942909"/>
    <lineage>
        <taxon>Bacteria</taxon>
        <taxon>Bacillati</taxon>
        <taxon>Actinomycetota</taxon>
        <taxon>Actinomycetes</taxon>
        <taxon>Micrococcales</taxon>
        <taxon>Dermabacteraceae</taxon>
        <taxon>Brachybacterium</taxon>
    </lineage>
</organism>
<dbReference type="Gene3D" id="1.10.260.40">
    <property type="entry name" value="lambda repressor-like DNA-binding domains"/>
    <property type="match status" value="1"/>
</dbReference>
<accession>A0ABY4N5R3</accession>
<evidence type="ECO:0000313" key="3">
    <source>
        <dbReference type="EMBL" id="UQN29446.1"/>
    </source>
</evidence>
<sequence>MDSFTDYLAEITGGASQAAIARVADLDQSNVSRWRKGAKPSPEAVIRIAHHYGRPVPEALYRAGLVSEETAKRLRVTDAPGLSSYPYPALLRELGRRLAHAEHTPHTIQSPADYGEEPSPDDYDLAAGTADGPIDRPRS</sequence>
<dbReference type="CDD" id="cd00093">
    <property type="entry name" value="HTH_XRE"/>
    <property type="match status" value="1"/>
</dbReference>
<dbReference type="InterPro" id="IPR010982">
    <property type="entry name" value="Lambda_DNA-bd_dom_sf"/>
</dbReference>
<dbReference type="PROSITE" id="PS50943">
    <property type="entry name" value="HTH_CROC1"/>
    <property type="match status" value="1"/>
</dbReference>
<feature type="region of interest" description="Disordered" evidence="1">
    <location>
        <begin position="98"/>
        <end position="139"/>
    </location>
</feature>
<dbReference type="EMBL" id="CP097218">
    <property type="protein sequence ID" value="UQN29446.1"/>
    <property type="molecule type" value="Genomic_DNA"/>
</dbReference>
<dbReference type="SUPFAM" id="SSF47413">
    <property type="entry name" value="lambda repressor-like DNA-binding domains"/>
    <property type="match status" value="1"/>
</dbReference>
<feature type="domain" description="HTH cro/C1-type" evidence="2">
    <location>
        <begin position="16"/>
        <end position="59"/>
    </location>
</feature>